<organism evidence="2 3">
    <name type="scientific">Bacteriovorax stolpii</name>
    <name type="common">Bdellovibrio stolpii</name>
    <dbReference type="NCBI Taxonomy" id="960"/>
    <lineage>
        <taxon>Bacteria</taxon>
        <taxon>Pseudomonadati</taxon>
        <taxon>Bdellovibrionota</taxon>
        <taxon>Bacteriovoracia</taxon>
        <taxon>Bacteriovoracales</taxon>
        <taxon>Bacteriovoracaceae</taxon>
        <taxon>Bacteriovorax</taxon>
    </lineage>
</organism>
<keyword evidence="3" id="KW-1185">Reference proteome</keyword>
<dbReference type="KEGG" id="bsto:C0V70_01615"/>
<gene>
    <name evidence="2" type="ORF">C0V70_01615</name>
</gene>
<evidence type="ECO:0000313" key="2">
    <source>
        <dbReference type="EMBL" id="AUN96821.1"/>
    </source>
</evidence>
<dbReference type="InterPro" id="IPR049355">
    <property type="entry name" value="Formyl_trans-like_C"/>
</dbReference>
<name>A0A2K9NMR7_BACTC</name>
<reference evidence="2 3" key="1">
    <citation type="submission" date="2018-01" db="EMBL/GenBank/DDBJ databases">
        <title>Complete genome sequence of Bacteriovorax stolpii DSM12778.</title>
        <authorList>
            <person name="Tang B."/>
            <person name="Chang J."/>
        </authorList>
    </citation>
    <scope>NUCLEOTIDE SEQUENCE [LARGE SCALE GENOMIC DNA]</scope>
    <source>
        <strain evidence="2 3">DSM 12778</strain>
    </source>
</reference>
<feature type="domain" description="Methionyl-tRNA formyltransferase-like C-terminal" evidence="1">
    <location>
        <begin position="158"/>
        <end position="215"/>
    </location>
</feature>
<protein>
    <submittedName>
        <fullName evidence="2">Methionyl-tRNA formyltransferase</fullName>
    </submittedName>
</protein>
<dbReference type="AlphaFoldDB" id="A0A2K9NMR7"/>
<dbReference type="Gene3D" id="3.10.25.20">
    <property type="match status" value="1"/>
</dbReference>
<keyword evidence="2" id="KW-0808">Transferase</keyword>
<evidence type="ECO:0000313" key="3">
    <source>
        <dbReference type="Proteomes" id="UP000235584"/>
    </source>
</evidence>
<proteinExistence type="predicted"/>
<sequence>MSKIWDSELVGRIEKKIGQSLVVITRPEELTKENLAANNVKKIFFPHWSHIIKPDIHDSFECVIFHMTDLPFGRGGSPLQNLISRGIYKTKISALKCSLGVDTGPVYLKKDLNLDGTAQEIFARATGIIETMIMEILEKNPVPVEQTGEVTTFKRRKPEDSNLVLCESLTAIYDYIRMLDAEGYPKAYLEVNGVKYEFTGARFDGESIVAQVRITK</sequence>
<dbReference type="EMBL" id="CP025704">
    <property type="protein sequence ID" value="AUN96821.1"/>
    <property type="molecule type" value="Genomic_DNA"/>
</dbReference>
<accession>A0A2K9NMR7</accession>
<dbReference type="InterPro" id="IPR011034">
    <property type="entry name" value="Formyl_transferase-like_C_sf"/>
</dbReference>
<dbReference type="Proteomes" id="UP000235584">
    <property type="component" value="Chromosome"/>
</dbReference>
<dbReference type="InterPro" id="IPR036477">
    <property type="entry name" value="Formyl_transf_N_sf"/>
</dbReference>
<dbReference type="Pfam" id="PF21553">
    <property type="entry name" value="Formyl_trans_C_2"/>
    <property type="match status" value="1"/>
</dbReference>
<dbReference type="Gene3D" id="3.40.50.170">
    <property type="entry name" value="Formyl transferase, N-terminal domain"/>
    <property type="match status" value="1"/>
</dbReference>
<dbReference type="SUPFAM" id="SSF50486">
    <property type="entry name" value="FMT C-terminal domain-like"/>
    <property type="match status" value="1"/>
</dbReference>
<evidence type="ECO:0000259" key="1">
    <source>
        <dbReference type="Pfam" id="PF21553"/>
    </source>
</evidence>
<dbReference type="GO" id="GO:0016740">
    <property type="term" value="F:transferase activity"/>
    <property type="evidence" value="ECO:0007669"/>
    <property type="project" value="UniProtKB-KW"/>
</dbReference>
<dbReference type="CDD" id="cd08821">
    <property type="entry name" value="FMT_core_like_1"/>
    <property type="match status" value="1"/>
</dbReference>
<dbReference type="SUPFAM" id="SSF53328">
    <property type="entry name" value="Formyltransferase"/>
    <property type="match status" value="1"/>
</dbReference>